<accession>A0A1J7IRH1</accession>
<dbReference type="InterPro" id="IPR017938">
    <property type="entry name" value="Riboflavin_synthase-like_b-brl"/>
</dbReference>
<dbReference type="CDD" id="cd06183">
    <property type="entry name" value="cyt_b5_reduct_like"/>
    <property type="match status" value="1"/>
</dbReference>
<dbReference type="OrthoDB" id="10253744at2759"/>
<reference evidence="5 6" key="1">
    <citation type="submission" date="2016-10" db="EMBL/GenBank/DDBJ databases">
        <title>Draft genome sequence of Coniochaeta ligniaria NRRL30616, a lignocellulolytic fungus for bioabatement of inhibitors in plant biomass hydrolysates.</title>
        <authorList>
            <consortium name="DOE Joint Genome Institute"/>
            <person name="Jimenez D.J."/>
            <person name="Hector R.E."/>
            <person name="Riley R."/>
            <person name="Sun H."/>
            <person name="Grigoriev I.V."/>
            <person name="Van Elsas J.D."/>
            <person name="Nichols N.N."/>
        </authorList>
    </citation>
    <scope>NUCLEOTIDE SEQUENCE [LARGE SCALE GENOMIC DNA]</scope>
    <source>
        <strain evidence="5 6">NRRL 30616</strain>
    </source>
</reference>
<dbReference type="EMBL" id="KV875097">
    <property type="protein sequence ID" value="OIW30070.1"/>
    <property type="molecule type" value="Genomic_DNA"/>
</dbReference>
<evidence type="ECO:0000256" key="1">
    <source>
        <dbReference type="ARBA" id="ARBA00038208"/>
    </source>
</evidence>
<gene>
    <name evidence="5" type="ORF">CONLIGDRAFT_597060</name>
</gene>
<keyword evidence="6" id="KW-1185">Reference proteome</keyword>
<feature type="region of interest" description="Disordered" evidence="3">
    <location>
        <begin position="1"/>
        <end position="33"/>
    </location>
</feature>
<proteinExistence type="inferred from homology"/>
<dbReference type="SUPFAM" id="SSF63380">
    <property type="entry name" value="Riboflavin synthase domain-like"/>
    <property type="match status" value="1"/>
</dbReference>
<sequence>MRRATSLHKTNRRPVALTPAQHGQPFAHFQSNPPPMSITIPARLLRPCARPISSSTFTNPLRPPPAARFYTTKPPPFPVVPTCPSPTCQCAPTPAMPEGLEIDHKTNLNGLISNYAQHVLVCTGKDDWPSKIEDDNSGDNLAADLKELIGRGGVYNDPFHNISPLASSFPSSPSPRPEVQTTSAYILPAFKYVPFLPRVSFDSVEGLVKGYLLPEKLHPAHDGESPIHRDRLTRKAAYQNLLHGVRDVEDVVVLICGHGGRDMRCGVMGPVLRDEFRRRLPEEGVEVLEGAVEVRLDGEGETGEIEGPETGKGERTAATAAATTARVGLISHIGGHKFAGNVIVLTHSQSCTTLIHPHHHQTSSSLSSPSTYTATTTSTTFYTTSTPPKCLSLPATLPLLLLLGTITYLVLPPSHPELNPETFTPFTVTARQQVSPTAFILTVQPTSSIAQPGSIFSSIWHRGATWSVEVKQPMLQVAREYTPLPDLSPVNREKGGEEGGGKAEGKAELKFLVRKMAGGEVSGYLSGLGVGETVELRGPHYGFEVGRRLGVGEGDGGDGGRVVFLAGGTGIAPALQVVRALLEGGEGKEEGTRGKGPRVDIIWANRQRADCRGCPGLKSKGEVEEKGRPVLEMLGEVQRRWPGRVSVRCTVDEERSFVEMGALVGLVGSKVGMRRRGEVVRGCWLHDQEAVAWRPAADVDAEEKMGVEGGQCRCGSGKDLLFVSGPDGFIEHFAGPKRWANGMELQGPVGGILGKMRARYPDVMKDWLVLKL</sequence>
<dbReference type="Proteomes" id="UP000182658">
    <property type="component" value="Unassembled WGS sequence"/>
</dbReference>
<dbReference type="AlphaFoldDB" id="A0A1J7IRH1"/>
<organism evidence="5 6">
    <name type="scientific">Coniochaeta ligniaria NRRL 30616</name>
    <dbReference type="NCBI Taxonomy" id="1408157"/>
    <lineage>
        <taxon>Eukaryota</taxon>
        <taxon>Fungi</taxon>
        <taxon>Dikarya</taxon>
        <taxon>Ascomycota</taxon>
        <taxon>Pezizomycotina</taxon>
        <taxon>Sordariomycetes</taxon>
        <taxon>Sordariomycetidae</taxon>
        <taxon>Coniochaetales</taxon>
        <taxon>Coniochaetaceae</taxon>
        <taxon>Coniochaeta</taxon>
    </lineage>
</organism>
<dbReference type="SUPFAM" id="SSF52343">
    <property type="entry name" value="Ferredoxin reductase-like, C-terminal NADP-linked domain"/>
    <property type="match status" value="1"/>
</dbReference>
<dbReference type="STRING" id="1408157.A0A1J7IRH1"/>
<dbReference type="PANTHER" id="PTHR31902:SF7">
    <property type="entry name" value="ALTERED INHERITANCE OF MITOCHONDRIA PROTEIN 32"/>
    <property type="match status" value="1"/>
</dbReference>
<evidence type="ECO:0000313" key="5">
    <source>
        <dbReference type="EMBL" id="OIW30070.1"/>
    </source>
</evidence>
<dbReference type="Pfam" id="PF06999">
    <property type="entry name" value="Suc_Fer-like"/>
    <property type="match status" value="1"/>
</dbReference>
<protein>
    <recommendedName>
        <fullName evidence="2">Altered inheritance of mitochondria protein 32</fullName>
    </recommendedName>
</protein>
<evidence type="ECO:0000256" key="2">
    <source>
        <dbReference type="ARBA" id="ARBA00040895"/>
    </source>
</evidence>
<dbReference type="InterPro" id="IPR039261">
    <property type="entry name" value="FNR_nucleotide-bd"/>
</dbReference>
<dbReference type="Gene3D" id="2.40.30.10">
    <property type="entry name" value="Translation factors"/>
    <property type="match status" value="1"/>
</dbReference>
<comment type="similarity">
    <text evidence="1">Belongs to the AIM32 family.</text>
</comment>
<dbReference type="InParanoid" id="A0A1J7IRH1"/>
<evidence type="ECO:0000259" key="4">
    <source>
        <dbReference type="PROSITE" id="PS51384"/>
    </source>
</evidence>
<dbReference type="PRINTS" id="PR00406">
    <property type="entry name" value="CYTB5RDTASE"/>
</dbReference>
<dbReference type="PROSITE" id="PS51384">
    <property type="entry name" value="FAD_FR"/>
    <property type="match status" value="1"/>
</dbReference>
<name>A0A1J7IRH1_9PEZI</name>
<dbReference type="InterPro" id="IPR009737">
    <property type="entry name" value="Aim32/Apd1-like"/>
</dbReference>
<feature type="domain" description="FAD-binding FR-type" evidence="4">
    <location>
        <begin position="421"/>
        <end position="546"/>
    </location>
</feature>
<dbReference type="GO" id="GO:0016491">
    <property type="term" value="F:oxidoreductase activity"/>
    <property type="evidence" value="ECO:0007669"/>
    <property type="project" value="InterPro"/>
</dbReference>
<feature type="compositionally biased region" description="Basic residues" evidence="3">
    <location>
        <begin position="1"/>
        <end position="12"/>
    </location>
</feature>
<dbReference type="InterPro" id="IPR017927">
    <property type="entry name" value="FAD-bd_FR_type"/>
</dbReference>
<dbReference type="Gene3D" id="3.40.50.80">
    <property type="entry name" value="Nucleotide-binding domain of ferredoxin-NADP reductase (FNR) module"/>
    <property type="match status" value="1"/>
</dbReference>
<evidence type="ECO:0000313" key="6">
    <source>
        <dbReference type="Proteomes" id="UP000182658"/>
    </source>
</evidence>
<dbReference type="PANTHER" id="PTHR31902">
    <property type="entry name" value="ACTIN PATCHES DISTAL PROTEIN 1"/>
    <property type="match status" value="1"/>
</dbReference>
<evidence type="ECO:0000256" key="3">
    <source>
        <dbReference type="SAM" id="MobiDB-lite"/>
    </source>
</evidence>